<keyword evidence="2" id="KW-1185">Reference proteome</keyword>
<sequence length="75" mass="8469">MLEATLVPFEHVHPEYLRATQVEGGVDELAHEGDRLELVVGLPYGRPLLDLINAFRAEYIRLVIGRTVAHLAHRN</sequence>
<accession>A0A4Z0BKE3</accession>
<name>A0A4Z0BKE3_9BURK</name>
<evidence type="ECO:0000313" key="1">
    <source>
        <dbReference type="EMBL" id="TFY99241.1"/>
    </source>
</evidence>
<dbReference type="AlphaFoldDB" id="A0A4Z0BKE3"/>
<dbReference type="EMBL" id="SMLM01000004">
    <property type="protein sequence ID" value="TFY99241.1"/>
    <property type="molecule type" value="Genomic_DNA"/>
</dbReference>
<dbReference type="Proteomes" id="UP000298180">
    <property type="component" value="Unassembled WGS sequence"/>
</dbReference>
<organism evidence="1 2">
    <name type="scientific">Ramlibacter henchirensis</name>
    <dbReference type="NCBI Taxonomy" id="204072"/>
    <lineage>
        <taxon>Bacteria</taxon>
        <taxon>Pseudomonadati</taxon>
        <taxon>Pseudomonadota</taxon>
        <taxon>Betaproteobacteria</taxon>
        <taxon>Burkholderiales</taxon>
        <taxon>Comamonadaceae</taxon>
        <taxon>Ramlibacter</taxon>
    </lineage>
</organism>
<reference evidence="1 2" key="1">
    <citation type="submission" date="2019-03" db="EMBL/GenBank/DDBJ databases">
        <title>Ramlibacter henchirensis DSM 14656, whole genome shotgun sequence.</title>
        <authorList>
            <person name="Zhang X."/>
            <person name="Feng G."/>
            <person name="Zhu H."/>
        </authorList>
    </citation>
    <scope>NUCLEOTIDE SEQUENCE [LARGE SCALE GENOMIC DNA]</scope>
    <source>
        <strain evidence="1 2">DSM 14656</strain>
    </source>
</reference>
<evidence type="ECO:0000313" key="2">
    <source>
        <dbReference type="Proteomes" id="UP000298180"/>
    </source>
</evidence>
<gene>
    <name evidence="1" type="ORF">EZ313_21995</name>
</gene>
<proteinExistence type="predicted"/>
<comment type="caution">
    <text evidence="1">The sequence shown here is derived from an EMBL/GenBank/DDBJ whole genome shotgun (WGS) entry which is preliminary data.</text>
</comment>
<protein>
    <submittedName>
        <fullName evidence="1">Uncharacterized protein</fullName>
    </submittedName>
</protein>